<organism evidence="2 3">
    <name type="scientific">Hoyosella rhizosphaerae</name>
    <dbReference type="NCBI Taxonomy" id="1755582"/>
    <lineage>
        <taxon>Bacteria</taxon>
        <taxon>Bacillati</taxon>
        <taxon>Actinomycetota</taxon>
        <taxon>Actinomycetes</taxon>
        <taxon>Mycobacteriales</taxon>
        <taxon>Hoyosellaceae</taxon>
        <taxon>Hoyosella</taxon>
    </lineage>
</organism>
<accession>A0A916U0S4</accession>
<evidence type="ECO:0000256" key="1">
    <source>
        <dbReference type="SAM" id="Phobius"/>
    </source>
</evidence>
<keyword evidence="3" id="KW-1185">Reference proteome</keyword>
<name>A0A916U0S4_9ACTN</name>
<feature type="transmembrane region" description="Helical" evidence="1">
    <location>
        <begin position="79"/>
        <end position="101"/>
    </location>
</feature>
<gene>
    <name evidence="2" type="ORF">GCM10011410_05570</name>
</gene>
<evidence type="ECO:0000313" key="2">
    <source>
        <dbReference type="EMBL" id="GGC56052.1"/>
    </source>
</evidence>
<feature type="transmembrane region" description="Helical" evidence="1">
    <location>
        <begin position="7"/>
        <end position="28"/>
    </location>
</feature>
<dbReference type="RefSeq" id="WP_188670437.1">
    <property type="nucleotide sequence ID" value="NZ_BMJH01000001.1"/>
</dbReference>
<reference evidence="2" key="2">
    <citation type="submission" date="2020-09" db="EMBL/GenBank/DDBJ databases">
        <authorList>
            <person name="Sun Q."/>
            <person name="Zhou Y."/>
        </authorList>
    </citation>
    <scope>NUCLEOTIDE SEQUENCE</scope>
    <source>
        <strain evidence="2">CGMCC 1.15478</strain>
    </source>
</reference>
<dbReference type="EMBL" id="BMJH01000001">
    <property type="protein sequence ID" value="GGC56052.1"/>
    <property type="molecule type" value="Genomic_DNA"/>
</dbReference>
<feature type="transmembrane region" description="Helical" evidence="1">
    <location>
        <begin position="127"/>
        <end position="147"/>
    </location>
</feature>
<comment type="caution">
    <text evidence="2">The sequence shown here is derived from an EMBL/GenBank/DDBJ whole genome shotgun (WGS) entry which is preliminary data.</text>
</comment>
<protein>
    <submittedName>
        <fullName evidence="2">Uncharacterized protein</fullName>
    </submittedName>
</protein>
<keyword evidence="1" id="KW-0812">Transmembrane</keyword>
<dbReference type="AlphaFoldDB" id="A0A916U0S4"/>
<keyword evidence="1" id="KW-1133">Transmembrane helix</keyword>
<feature type="transmembrane region" description="Helical" evidence="1">
    <location>
        <begin position="48"/>
        <end position="72"/>
    </location>
</feature>
<keyword evidence="1" id="KW-0472">Membrane</keyword>
<proteinExistence type="predicted"/>
<reference evidence="2" key="1">
    <citation type="journal article" date="2014" name="Int. J. Syst. Evol. Microbiol.">
        <title>Complete genome sequence of Corynebacterium casei LMG S-19264T (=DSM 44701T), isolated from a smear-ripened cheese.</title>
        <authorList>
            <consortium name="US DOE Joint Genome Institute (JGI-PGF)"/>
            <person name="Walter F."/>
            <person name="Albersmeier A."/>
            <person name="Kalinowski J."/>
            <person name="Ruckert C."/>
        </authorList>
    </citation>
    <scope>NUCLEOTIDE SEQUENCE</scope>
    <source>
        <strain evidence="2">CGMCC 1.15478</strain>
    </source>
</reference>
<sequence>MSNATKGITVAGWCLLVSVAVTVVASFLPWYSISFLGLTATENGWNGLWWVPTVIAIGVAVIYLLGVVTSLATSAKARLVLPIAGLASFVLTLIILIDIVVRGTSAVQFDDPDAILPETIASSGPSFGIIIALLATGATAFFAAKVAHEGGAKLPFRNQGPR</sequence>
<dbReference type="Proteomes" id="UP000641514">
    <property type="component" value="Unassembled WGS sequence"/>
</dbReference>
<evidence type="ECO:0000313" key="3">
    <source>
        <dbReference type="Proteomes" id="UP000641514"/>
    </source>
</evidence>